<dbReference type="STRING" id="717646.M2NFU2"/>
<dbReference type="AlphaFoldDB" id="M2NFU2"/>
<dbReference type="InterPro" id="IPR000210">
    <property type="entry name" value="BTB/POZ_dom"/>
</dbReference>
<gene>
    <name evidence="2" type="ORF">BAUCODRAFT_155354</name>
</gene>
<dbReference type="PANTHER" id="PTHR47843:SF2">
    <property type="entry name" value="BTB DOMAIN-CONTAINING PROTEIN"/>
    <property type="match status" value="1"/>
</dbReference>
<dbReference type="eggNOG" id="ENOG502QUFU">
    <property type="taxonomic scope" value="Eukaryota"/>
</dbReference>
<evidence type="ECO:0000259" key="1">
    <source>
        <dbReference type="PROSITE" id="PS50097"/>
    </source>
</evidence>
<proteinExistence type="predicted"/>
<dbReference type="RefSeq" id="XP_007674908.1">
    <property type="nucleotide sequence ID" value="XM_007676718.1"/>
</dbReference>
<accession>M2NFU2</accession>
<feature type="domain" description="BTB" evidence="1">
    <location>
        <begin position="22"/>
        <end position="88"/>
    </location>
</feature>
<sequence>MAEANLDTDERPAKRLRPNYSDTITVYVGEDEQKFSVHEALICAKSPFFKAACGLNWQEGQQRVVRLCGRQAAPFLIYVCWVYTDKLDKVLMRKRVDANKVCKTGPPAEHPCILAYAKTWVLANYLHDNVFANLIIDGLRGKFEARPEAMVVVNPTLDYIWEHTVPDSGLRQLCIDHLMRTAPKSISPQLGRSP</sequence>
<dbReference type="GeneID" id="19109300"/>
<dbReference type="CDD" id="cd18186">
    <property type="entry name" value="BTB_POZ_ZBTB_KLHL-like"/>
    <property type="match status" value="1"/>
</dbReference>
<dbReference type="OrthoDB" id="1022638at2759"/>
<dbReference type="PANTHER" id="PTHR47843">
    <property type="entry name" value="BTB DOMAIN-CONTAINING PROTEIN-RELATED"/>
    <property type="match status" value="1"/>
</dbReference>
<dbReference type="HOGENOM" id="CLU_068279_5_0_1"/>
<dbReference type="Proteomes" id="UP000011761">
    <property type="component" value="Unassembled WGS sequence"/>
</dbReference>
<dbReference type="KEGG" id="bcom:BAUCODRAFT_155354"/>
<dbReference type="EMBL" id="KB445553">
    <property type="protein sequence ID" value="EMC98134.1"/>
    <property type="molecule type" value="Genomic_DNA"/>
</dbReference>
<evidence type="ECO:0000313" key="3">
    <source>
        <dbReference type="Proteomes" id="UP000011761"/>
    </source>
</evidence>
<keyword evidence="3" id="KW-1185">Reference proteome</keyword>
<evidence type="ECO:0000313" key="2">
    <source>
        <dbReference type="EMBL" id="EMC98134.1"/>
    </source>
</evidence>
<reference evidence="2 3" key="1">
    <citation type="journal article" date="2012" name="PLoS Pathog.">
        <title>Diverse lifestyles and strategies of plant pathogenesis encoded in the genomes of eighteen Dothideomycetes fungi.</title>
        <authorList>
            <person name="Ohm R.A."/>
            <person name="Feau N."/>
            <person name="Henrissat B."/>
            <person name="Schoch C.L."/>
            <person name="Horwitz B.A."/>
            <person name="Barry K.W."/>
            <person name="Condon B.J."/>
            <person name="Copeland A.C."/>
            <person name="Dhillon B."/>
            <person name="Glaser F."/>
            <person name="Hesse C.N."/>
            <person name="Kosti I."/>
            <person name="LaButti K."/>
            <person name="Lindquist E.A."/>
            <person name="Lucas S."/>
            <person name="Salamov A.A."/>
            <person name="Bradshaw R.E."/>
            <person name="Ciuffetti L."/>
            <person name="Hamelin R.C."/>
            <person name="Kema G.H.J."/>
            <person name="Lawrence C."/>
            <person name="Scott J.A."/>
            <person name="Spatafora J.W."/>
            <person name="Turgeon B.G."/>
            <person name="de Wit P.J.G.M."/>
            <person name="Zhong S."/>
            <person name="Goodwin S.B."/>
            <person name="Grigoriev I.V."/>
        </authorList>
    </citation>
    <scope>NUCLEOTIDE SEQUENCE [LARGE SCALE GENOMIC DNA]</scope>
    <source>
        <strain evidence="2 3">UAMH 10762</strain>
    </source>
</reference>
<dbReference type="PROSITE" id="PS50097">
    <property type="entry name" value="BTB"/>
    <property type="match status" value="1"/>
</dbReference>
<dbReference type="OMA" id="KEFACHY"/>
<dbReference type="Pfam" id="PF00651">
    <property type="entry name" value="BTB"/>
    <property type="match status" value="1"/>
</dbReference>
<protein>
    <recommendedName>
        <fullName evidence="1">BTB domain-containing protein</fullName>
    </recommendedName>
</protein>
<dbReference type="InterPro" id="IPR011333">
    <property type="entry name" value="SKP1/BTB/POZ_sf"/>
</dbReference>
<name>M2NFU2_BAUPA</name>
<dbReference type="Gene3D" id="3.30.710.10">
    <property type="entry name" value="Potassium Channel Kv1.1, Chain A"/>
    <property type="match status" value="1"/>
</dbReference>
<dbReference type="SUPFAM" id="SSF54695">
    <property type="entry name" value="POZ domain"/>
    <property type="match status" value="1"/>
</dbReference>
<organism evidence="2 3">
    <name type="scientific">Baudoinia panamericana (strain UAMH 10762)</name>
    <name type="common">Angels' share fungus</name>
    <name type="synonym">Baudoinia compniacensis (strain UAMH 10762)</name>
    <dbReference type="NCBI Taxonomy" id="717646"/>
    <lineage>
        <taxon>Eukaryota</taxon>
        <taxon>Fungi</taxon>
        <taxon>Dikarya</taxon>
        <taxon>Ascomycota</taxon>
        <taxon>Pezizomycotina</taxon>
        <taxon>Dothideomycetes</taxon>
        <taxon>Dothideomycetidae</taxon>
        <taxon>Mycosphaerellales</taxon>
        <taxon>Teratosphaeriaceae</taxon>
        <taxon>Baudoinia</taxon>
    </lineage>
</organism>